<evidence type="ECO:0000313" key="11">
    <source>
        <dbReference type="Proteomes" id="UP000216825"/>
    </source>
</evidence>
<name>A0A7D7PZU8_KOCVA</name>
<evidence type="ECO:0000256" key="6">
    <source>
        <dbReference type="ARBA" id="ARBA00023136"/>
    </source>
</evidence>
<keyword evidence="6 8" id="KW-0472">Membrane</keyword>
<keyword evidence="5 8" id="KW-1133">Transmembrane helix</keyword>
<comment type="subcellular location">
    <subcellularLocation>
        <location evidence="1">Cell membrane</location>
        <topology evidence="1">Multi-pass membrane protein</topology>
    </subcellularLocation>
</comment>
<dbReference type="GO" id="GO:0005886">
    <property type="term" value="C:plasma membrane"/>
    <property type="evidence" value="ECO:0007669"/>
    <property type="project" value="UniProtKB-SubCell"/>
</dbReference>
<dbReference type="AlphaFoldDB" id="A0A7D7PZU8"/>
<feature type="domain" description="YetF C-terminal" evidence="9">
    <location>
        <begin position="97"/>
        <end position="163"/>
    </location>
</feature>
<evidence type="ECO:0000259" key="9">
    <source>
        <dbReference type="Pfam" id="PF04239"/>
    </source>
</evidence>
<reference evidence="11" key="1">
    <citation type="submission" date="2017-08" db="EMBL/GenBank/DDBJ databases">
        <title>Draft Genome Sequence of Kocuria varians 80.</title>
        <authorList>
            <person name="Minaev M."/>
            <person name="Kurbakov K.A."/>
            <person name="Solodovnikova G.I."/>
            <person name="Kuznetsova O.A."/>
            <person name="Lisitsyn A.B."/>
        </authorList>
    </citation>
    <scope>NUCLEOTIDE SEQUENCE [LARGE SCALE GENOMIC DNA]</scope>
    <source>
        <strain evidence="11">80</strain>
    </source>
</reference>
<dbReference type="RefSeq" id="WP_126874192.1">
    <property type="nucleotide sequence ID" value="NZ_CP059343.1"/>
</dbReference>
<gene>
    <name evidence="10" type="ORF">CIB50_0000657</name>
</gene>
<accession>A0A7D7PZU8</accession>
<feature type="transmembrane region" description="Helical" evidence="8">
    <location>
        <begin position="43"/>
        <end position="67"/>
    </location>
</feature>
<feature type="transmembrane region" description="Helical" evidence="8">
    <location>
        <begin position="15"/>
        <end position="36"/>
    </location>
</feature>
<dbReference type="PANTHER" id="PTHR34582:SF6">
    <property type="entry name" value="UPF0702 TRANSMEMBRANE PROTEIN YCAP"/>
    <property type="match status" value="1"/>
</dbReference>
<keyword evidence="11" id="KW-1185">Reference proteome</keyword>
<feature type="transmembrane region" description="Helical" evidence="8">
    <location>
        <begin position="73"/>
        <end position="93"/>
    </location>
</feature>
<evidence type="ECO:0000256" key="3">
    <source>
        <dbReference type="ARBA" id="ARBA00022475"/>
    </source>
</evidence>
<feature type="compositionally biased region" description="Basic and acidic residues" evidence="7">
    <location>
        <begin position="203"/>
        <end position="213"/>
    </location>
</feature>
<evidence type="ECO:0000256" key="5">
    <source>
        <dbReference type="ARBA" id="ARBA00022989"/>
    </source>
</evidence>
<evidence type="ECO:0000313" key="10">
    <source>
        <dbReference type="EMBL" id="QMS55959.1"/>
    </source>
</evidence>
<dbReference type="PANTHER" id="PTHR34582">
    <property type="entry name" value="UPF0702 TRANSMEMBRANE PROTEIN YCAP"/>
    <property type="match status" value="1"/>
</dbReference>
<keyword evidence="3" id="KW-1003">Cell membrane</keyword>
<evidence type="ECO:0000256" key="1">
    <source>
        <dbReference type="ARBA" id="ARBA00004651"/>
    </source>
</evidence>
<dbReference type="InterPro" id="IPR023090">
    <property type="entry name" value="UPF0702_alpha/beta_dom_sf"/>
</dbReference>
<dbReference type="InterPro" id="IPR007353">
    <property type="entry name" value="DUF421"/>
</dbReference>
<dbReference type="KEGG" id="kvr:CIB50_0000657"/>
<proteinExistence type="inferred from homology"/>
<evidence type="ECO:0000256" key="7">
    <source>
        <dbReference type="SAM" id="MobiDB-lite"/>
    </source>
</evidence>
<comment type="similarity">
    <text evidence="2">Belongs to the UPF0702 family.</text>
</comment>
<dbReference type="Gene3D" id="3.30.240.20">
    <property type="entry name" value="bsu07140 like domains"/>
    <property type="match status" value="1"/>
</dbReference>
<evidence type="ECO:0000256" key="2">
    <source>
        <dbReference type="ARBA" id="ARBA00006448"/>
    </source>
</evidence>
<dbReference type="EMBL" id="CP059343">
    <property type="protein sequence ID" value="QMS55959.1"/>
    <property type="molecule type" value="Genomic_DNA"/>
</dbReference>
<sequence length="213" mass="22779">MSGWEELWSELGISAPHALAVVLSAVGIYLVFLVFVRLLGQRVLSAMSTFDVVITVMLGAVAGRVILGHPPTFASGVVGLSTLFLLEVVFGSLGARDRWRRVLNAPARVLMAGDRVDPKALRRAHITRSELNGALRRAGVRSVSEVACVVHESGGGLSVLRRGVPIDPELLWDVAGAEDIPAEFLAAPEAAERDPHGASPDEGPSRDERKRAH</sequence>
<dbReference type="Pfam" id="PF04239">
    <property type="entry name" value="DUF421"/>
    <property type="match status" value="1"/>
</dbReference>
<evidence type="ECO:0000256" key="8">
    <source>
        <dbReference type="SAM" id="Phobius"/>
    </source>
</evidence>
<keyword evidence="4 8" id="KW-0812">Transmembrane</keyword>
<feature type="region of interest" description="Disordered" evidence="7">
    <location>
        <begin position="185"/>
        <end position="213"/>
    </location>
</feature>
<evidence type="ECO:0000256" key="4">
    <source>
        <dbReference type="ARBA" id="ARBA00022692"/>
    </source>
</evidence>
<dbReference type="Proteomes" id="UP000216825">
    <property type="component" value="Chromosome"/>
</dbReference>
<protein>
    <recommendedName>
        <fullName evidence="9">YetF C-terminal domain-containing protein</fullName>
    </recommendedName>
</protein>
<organism evidence="10 11">
    <name type="scientific">Kocuria varians</name>
    <name type="common">Micrococcus varians</name>
    <dbReference type="NCBI Taxonomy" id="1272"/>
    <lineage>
        <taxon>Bacteria</taxon>
        <taxon>Bacillati</taxon>
        <taxon>Actinomycetota</taxon>
        <taxon>Actinomycetes</taxon>
        <taxon>Micrococcales</taxon>
        <taxon>Micrococcaceae</taxon>
        <taxon>Kocuria</taxon>
    </lineage>
</organism>
<reference evidence="10 11" key="2">
    <citation type="submission" date="2020-07" db="EMBL/GenBank/DDBJ databases">
        <title>Genome of starter culture bacteria Kocuria salsicia reveals its technological properties and safety for usage in meat industry.</title>
        <authorList>
            <person name="Michael M."/>
            <person name="Konstantin K."/>
            <person name="Evgenii K."/>
            <person name="Galina S."/>
            <person name="Oksana K."/>
            <person name="Andrei L."/>
        </authorList>
    </citation>
    <scope>NUCLEOTIDE SEQUENCE [LARGE SCALE GENOMIC DNA]</scope>
    <source>
        <strain evidence="10 11">80</strain>
    </source>
</reference>